<evidence type="ECO:0000256" key="1">
    <source>
        <dbReference type="SAM" id="MobiDB-lite"/>
    </source>
</evidence>
<name>A0A9W9NQ76_9EURO</name>
<dbReference type="EMBL" id="JAPQKS010000006">
    <property type="protein sequence ID" value="KAJ5223873.1"/>
    <property type="molecule type" value="Genomic_DNA"/>
</dbReference>
<comment type="caution">
    <text evidence="2">The sequence shown here is derived from an EMBL/GenBank/DDBJ whole genome shotgun (WGS) entry which is preliminary data.</text>
</comment>
<proteinExistence type="predicted"/>
<dbReference type="Proteomes" id="UP001150941">
    <property type="component" value="Unassembled WGS sequence"/>
</dbReference>
<keyword evidence="3" id="KW-1185">Reference proteome</keyword>
<sequence>MPGFITAGFNIFYKYHVCKHNPSIGAGMCCTRGSATQVRKLRPKTRGESPGRDMLSCAPSAFTSHEIPDHSNKRQE</sequence>
<evidence type="ECO:0000313" key="2">
    <source>
        <dbReference type="EMBL" id="KAJ5223873.1"/>
    </source>
</evidence>
<reference evidence="2" key="2">
    <citation type="journal article" date="2023" name="IMA Fungus">
        <title>Comparative genomic study of the Penicillium genus elucidates a diverse pangenome and 15 lateral gene transfer events.</title>
        <authorList>
            <person name="Petersen C."/>
            <person name="Sorensen T."/>
            <person name="Nielsen M.R."/>
            <person name="Sondergaard T.E."/>
            <person name="Sorensen J.L."/>
            <person name="Fitzpatrick D.A."/>
            <person name="Frisvad J.C."/>
            <person name="Nielsen K.L."/>
        </authorList>
    </citation>
    <scope>NUCLEOTIDE SEQUENCE</scope>
    <source>
        <strain evidence="2">IBT 19713</strain>
    </source>
</reference>
<dbReference type="AlphaFoldDB" id="A0A9W9NQ76"/>
<evidence type="ECO:0000313" key="3">
    <source>
        <dbReference type="Proteomes" id="UP001150941"/>
    </source>
</evidence>
<organism evidence="2 3">
    <name type="scientific">Penicillium chermesinum</name>
    <dbReference type="NCBI Taxonomy" id="63820"/>
    <lineage>
        <taxon>Eukaryota</taxon>
        <taxon>Fungi</taxon>
        <taxon>Dikarya</taxon>
        <taxon>Ascomycota</taxon>
        <taxon>Pezizomycotina</taxon>
        <taxon>Eurotiomycetes</taxon>
        <taxon>Eurotiomycetidae</taxon>
        <taxon>Eurotiales</taxon>
        <taxon>Aspergillaceae</taxon>
        <taxon>Penicillium</taxon>
    </lineage>
</organism>
<feature type="region of interest" description="Disordered" evidence="1">
    <location>
        <begin position="40"/>
        <end position="76"/>
    </location>
</feature>
<accession>A0A9W9NQ76</accession>
<reference evidence="2" key="1">
    <citation type="submission" date="2022-11" db="EMBL/GenBank/DDBJ databases">
        <authorList>
            <person name="Petersen C."/>
        </authorList>
    </citation>
    <scope>NUCLEOTIDE SEQUENCE</scope>
    <source>
        <strain evidence="2">IBT 19713</strain>
    </source>
</reference>
<dbReference type="RefSeq" id="XP_058328056.1">
    <property type="nucleotide sequence ID" value="XM_058477711.1"/>
</dbReference>
<protein>
    <submittedName>
        <fullName evidence="2">Uncharacterized protein</fullName>
    </submittedName>
</protein>
<feature type="compositionally biased region" description="Basic and acidic residues" evidence="1">
    <location>
        <begin position="66"/>
        <end position="76"/>
    </location>
</feature>
<gene>
    <name evidence="2" type="ORF">N7468_008415</name>
</gene>
<dbReference type="GeneID" id="83205014"/>